<reference evidence="1" key="3">
    <citation type="submission" date="2021-01" db="EMBL/GenBank/DDBJ databases">
        <authorList>
            <consortium name="Genoscope - CEA"/>
            <person name="William W."/>
        </authorList>
    </citation>
    <scope>NUCLEOTIDE SEQUENCE</scope>
</reference>
<dbReference type="PaxDb" id="3708-A0A078FFI9"/>
<evidence type="ECO:0000313" key="1">
    <source>
        <dbReference type="EMBL" id="CAF1853574.1"/>
    </source>
</evidence>
<reference evidence="2 3" key="1">
    <citation type="journal article" date="2014" name="Science">
        <title>Plant genetics. Early allopolyploid evolution in the post-Neolithic Brassica napus oilseed genome.</title>
        <authorList>
            <person name="Chalhoub B."/>
            <person name="Denoeud F."/>
            <person name="Liu S."/>
            <person name="Parkin I.A."/>
            <person name="Tang H."/>
            <person name="Wang X."/>
            <person name="Chiquet J."/>
            <person name="Belcram H."/>
            <person name="Tong C."/>
            <person name="Samans B."/>
            <person name="Correa M."/>
            <person name="Da Silva C."/>
            <person name="Just J."/>
            <person name="Falentin C."/>
            <person name="Koh C.S."/>
            <person name="Le Clainche I."/>
            <person name="Bernard M."/>
            <person name="Bento P."/>
            <person name="Noel B."/>
            <person name="Labadie K."/>
            <person name="Alberti A."/>
            <person name="Charles M."/>
            <person name="Arnaud D."/>
            <person name="Guo H."/>
            <person name="Daviaud C."/>
            <person name="Alamery S."/>
            <person name="Jabbari K."/>
            <person name="Zhao M."/>
            <person name="Edger P.P."/>
            <person name="Chelaifa H."/>
            <person name="Tack D."/>
            <person name="Lassalle G."/>
            <person name="Mestiri I."/>
            <person name="Schnel N."/>
            <person name="Le Paslier M.C."/>
            <person name="Fan G."/>
            <person name="Renault V."/>
            <person name="Bayer P.E."/>
            <person name="Golicz A.A."/>
            <person name="Manoli S."/>
            <person name="Lee T.H."/>
            <person name="Thi V.H."/>
            <person name="Chalabi S."/>
            <person name="Hu Q."/>
            <person name="Fan C."/>
            <person name="Tollenaere R."/>
            <person name="Lu Y."/>
            <person name="Battail C."/>
            <person name="Shen J."/>
            <person name="Sidebottom C.H."/>
            <person name="Wang X."/>
            <person name="Canaguier A."/>
            <person name="Chauveau A."/>
            <person name="Berard A."/>
            <person name="Deniot G."/>
            <person name="Guan M."/>
            <person name="Liu Z."/>
            <person name="Sun F."/>
            <person name="Lim Y.P."/>
            <person name="Lyons E."/>
            <person name="Town C.D."/>
            <person name="Bancroft I."/>
            <person name="Wang X."/>
            <person name="Meng J."/>
            <person name="Ma J."/>
            <person name="Pires J.C."/>
            <person name="King G.J."/>
            <person name="Brunel D."/>
            <person name="Delourme R."/>
            <person name="Renard M."/>
            <person name="Aury J.M."/>
            <person name="Adams K.L."/>
            <person name="Batley J."/>
            <person name="Snowdon R.J."/>
            <person name="Tost J."/>
            <person name="Edwards D."/>
            <person name="Zhou Y."/>
            <person name="Hua W."/>
            <person name="Sharpe A.G."/>
            <person name="Paterson A.H."/>
            <person name="Guan C."/>
            <person name="Wincker P."/>
        </authorList>
    </citation>
    <scope>NUCLEOTIDE SEQUENCE [LARGE SCALE GENOMIC DNA]</scope>
    <source>
        <strain evidence="3">cv. Darmor-bzh</strain>
    </source>
</reference>
<accession>A0A078FFI9</accession>
<proteinExistence type="predicted"/>
<sequence>MAKQTTVITGQAPSSLFFSQVSPGPGDSKLQFRIIHFWEARKNAKGRGSILIGIEMLMIDE</sequence>
<dbReference type="Proteomes" id="UP001295469">
    <property type="component" value="Chromosome C04"/>
</dbReference>
<dbReference type="Gramene" id="CDY13150">
    <property type="protein sequence ID" value="CDY13150"/>
    <property type="gene ID" value="GSBRNA2T00071010001"/>
</dbReference>
<reference evidence="2" key="2">
    <citation type="submission" date="2014-06" db="EMBL/GenBank/DDBJ databases">
        <authorList>
            <person name="Genoscope - CEA"/>
        </authorList>
    </citation>
    <scope>NUCLEOTIDE SEQUENCE</scope>
</reference>
<evidence type="ECO:0000313" key="3">
    <source>
        <dbReference type="Proteomes" id="UP000028999"/>
    </source>
</evidence>
<dbReference type="Proteomes" id="UP000028999">
    <property type="component" value="Unassembled WGS sequence"/>
</dbReference>
<dbReference type="EMBL" id="HG994368">
    <property type="protein sequence ID" value="CAF1853574.1"/>
    <property type="molecule type" value="Genomic_DNA"/>
</dbReference>
<name>A0A078FFI9_BRANA</name>
<organism evidence="2 3">
    <name type="scientific">Brassica napus</name>
    <name type="common">Rape</name>
    <dbReference type="NCBI Taxonomy" id="3708"/>
    <lineage>
        <taxon>Eukaryota</taxon>
        <taxon>Viridiplantae</taxon>
        <taxon>Streptophyta</taxon>
        <taxon>Embryophyta</taxon>
        <taxon>Tracheophyta</taxon>
        <taxon>Spermatophyta</taxon>
        <taxon>Magnoliopsida</taxon>
        <taxon>eudicotyledons</taxon>
        <taxon>Gunneridae</taxon>
        <taxon>Pentapetalae</taxon>
        <taxon>rosids</taxon>
        <taxon>malvids</taxon>
        <taxon>Brassicales</taxon>
        <taxon>Brassicaceae</taxon>
        <taxon>Brassiceae</taxon>
        <taxon>Brassica</taxon>
    </lineage>
</organism>
<gene>
    <name evidence="2" type="primary">BnaC04g26850D</name>
    <name evidence="1" type="ORF">DARMORV10_C04P38720.1</name>
    <name evidence="2" type="ORF">GSBRNA2T00071010001</name>
</gene>
<dbReference type="OMA" id="TFMANQT"/>
<dbReference type="EMBL" id="LK032032">
    <property type="protein sequence ID" value="CDY13150.1"/>
    <property type="molecule type" value="Genomic_DNA"/>
</dbReference>
<protein>
    <submittedName>
        <fullName evidence="1">(rape) hypothetical protein</fullName>
    </submittedName>
    <submittedName>
        <fullName evidence="2">BnaC04g26850D protein</fullName>
    </submittedName>
</protein>
<dbReference type="AlphaFoldDB" id="A0A078FFI9"/>
<evidence type="ECO:0000313" key="2">
    <source>
        <dbReference type="EMBL" id="CDY13150.1"/>
    </source>
</evidence>
<keyword evidence="3" id="KW-1185">Reference proteome</keyword>